<feature type="domain" description="D-isomer specific 2-hydroxyacid dehydrogenase catalytic" evidence="5">
    <location>
        <begin position="5"/>
        <end position="315"/>
    </location>
</feature>
<dbReference type="SUPFAM" id="SSF51735">
    <property type="entry name" value="NAD(P)-binding Rossmann-fold domains"/>
    <property type="match status" value="1"/>
</dbReference>
<feature type="domain" description="D-isomer specific 2-hydroxyacid dehydrogenase NAD-binding" evidence="6">
    <location>
        <begin position="108"/>
        <end position="286"/>
    </location>
</feature>
<dbReference type="KEGG" id="aia:AWH56_012380"/>
<evidence type="ECO:0000313" key="9">
    <source>
        <dbReference type="Proteomes" id="UP000180175"/>
    </source>
</evidence>
<protein>
    <submittedName>
        <fullName evidence="7">Uncharacterized protein</fullName>
    </submittedName>
</protein>
<evidence type="ECO:0000256" key="1">
    <source>
        <dbReference type="ARBA" id="ARBA00005854"/>
    </source>
</evidence>
<dbReference type="FunFam" id="3.40.50.720:FF:000203">
    <property type="entry name" value="D-3-phosphoglycerate dehydrogenase (SerA)"/>
    <property type="match status" value="1"/>
</dbReference>
<dbReference type="AlphaFoldDB" id="A0A1S2KUB5"/>
<dbReference type="SUPFAM" id="SSF52283">
    <property type="entry name" value="Formate/glycerate dehydrogenase catalytic domain-like"/>
    <property type="match status" value="1"/>
</dbReference>
<comment type="similarity">
    <text evidence="1 4">Belongs to the D-isomer specific 2-hydroxyacid dehydrogenase family.</text>
</comment>
<dbReference type="InterPro" id="IPR006139">
    <property type="entry name" value="D-isomer_2_OHA_DH_cat_dom"/>
</dbReference>
<evidence type="ECO:0000259" key="5">
    <source>
        <dbReference type="Pfam" id="PF00389"/>
    </source>
</evidence>
<dbReference type="Gene3D" id="3.40.50.720">
    <property type="entry name" value="NAD(P)-binding Rossmann-like Domain"/>
    <property type="match status" value="2"/>
</dbReference>
<dbReference type="InterPro" id="IPR036291">
    <property type="entry name" value="NAD(P)-bd_dom_sf"/>
</dbReference>
<dbReference type="GO" id="GO:0016616">
    <property type="term" value="F:oxidoreductase activity, acting on the CH-OH group of donors, NAD or NADP as acceptor"/>
    <property type="evidence" value="ECO:0007669"/>
    <property type="project" value="InterPro"/>
</dbReference>
<reference evidence="7 9" key="1">
    <citation type="submission" date="2016-10" db="EMBL/GenBank/DDBJ databases">
        <title>Draft genome sequences of four alkaliphilic bacteria belonging to the Anaerobacillus genus.</title>
        <authorList>
            <person name="Bassil N.M."/>
            <person name="Lloyd J.R."/>
        </authorList>
    </citation>
    <scope>NUCLEOTIDE SEQUENCE [LARGE SCALE GENOMIC DNA]</scope>
    <source>
        <strain evidence="7 9">NB2006</strain>
    </source>
</reference>
<dbReference type="InterPro" id="IPR029753">
    <property type="entry name" value="D-isomer_DH_CS"/>
</dbReference>
<dbReference type="InterPro" id="IPR050418">
    <property type="entry name" value="D-iso_2-hydroxyacid_DH_PdxB"/>
</dbReference>
<dbReference type="EMBL" id="CP063356">
    <property type="protein sequence ID" value="QOY38258.1"/>
    <property type="molecule type" value="Genomic_DNA"/>
</dbReference>
<organism evidence="7 9">
    <name type="scientific">Anaerobacillus isosaccharinicus</name>
    <dbReference type="NCBI Taxonomy" id="1532552"/>
    <lineage>
        <taxon>Bacteria</taxon>
        <taxon>Bacillati</taxon>
        <taxon>Bacillota</taxon>
        <taxon>Bacilli</taxon>
        <taxon>Bacillales</taxon>
        <taxon>Bacillaceae</taxon>
        <taxon>Anaerobacillus</taxon>
    </lineage>
</organism>
<accession>A0A1S2KUB5</accession>
<gene>
    <name evidence="8" type="ORF">AWH56_012380</name>
    <name evidence="7" type="ORF">AWH56_24195</name>
</gene>
<dbReference type="PROSITE" id="PS00670">
    <property type="entry name" value="D_2_HYDROXYACID_DH_2"/>
    <property type="match status" value="1"/>
</dbReference>
<dbReference type="CDD" id="cd12175">
    <property type="entry name" value="2-Hacid_dh_11"/>
    <property type="match status" value="1"/>
</dbReference>
<name>A0A1S2KUB5_9BACI</name>
<evidence type="ECO:0000256" key="3">
    <source>
        <dbReference type="ARBA" id="ARBA00023027"/>
    </source>
</evidence>
<dbReference type="PANTHER" id="PTHR43761:SF1">
    <property type="entry name" value="D-ISOMER SPECIFIC 2-HYDROXYACID DEHYDROGENASE CATALYTIC DOMAIN-CONTAINING PROTEIN-RELATED"/>
    <property type="match status" value="1"/>
</dbReference>
<dbReference type="OrthoDB" id="9805416at2"/>
<dbReference type="PANTHER" id="PTHR43761">
    <property type="entry name" value="D-ISOMER SPECIFIC 2-HYDROXYACID DEHYDROGENASE FAMILY PROTEIN (AFU_ORTHOLOGUE AFUA_1G13630)"/>
    <property type="match status" value="1"/>
</dbReference>
<dbReference type="GO" id="GO:0051287">
    <property type="term" value="F:NAD binding"/>
    <property type="evidence" value="ECO:0007669"/>
    <property type="project" value="InterPro"/>
</dbReference>
<evidence type="ECO:0000259" key="6">
    <source>
        <dbReference type="Pfam" id="PF02826"/>
    </source>
</evidence>
<dbReference type="EMBL" id="LQXD01000207">
    <property type="protein sequence ID" value="OIJ03772.1"/>
    <property type="molecule type" value="Genomic_DNA"/>
</dbReference>
<proteinExistence type="inferred from homology"/>
<reference evidence="8" key="4">
    <citation type="submission" date="2020-10" db="EMBL/GenBank/DDBJ databases">
        <authorList>
            <person name="Bassil N.M."/>
            <person name="Lloyd J.R."/>
        </authorList>
    </citation>
    <scope>NUCLEOTIDE SEQUENCE</scope>
    <source>
        <strain evidence="8">NB2006</strain>
    </source>
</reference>
<dbReference type="RefSeq" id="WP_071319482.1">
    <property type="nucleotide sequence ID" value="NZ_CP063356.2"/>
</dbReference>
<dbReference type="InterPro" id="IPR006140">
    <property type="entry name" value="D-isomer_DH_NAD-bd"/>
</dbReference>
<reference evidence="8 9" key="3">
    <citation type="journal article" date="2019" name="Int. J. Syst. Evol. Microbiol.">
        <title>Anaerobacillus isosaccharinicus sp. nov., an alkaliphilic bacterium which degrades isosaccharinic acid.</title>
        <authorList>
            <person name="Bassil N.M."/>
            <person name="Lloyd J.R."/>
        </authorList>
    </citation>
    <scope>NUCLEOTIDE SEQUENCE [LARGE SCALE GENOMIC DNA]</scope>
    <source>
        <strain evidence="8 9">NB2006</strain>
    </source>
</reference>
<sequence length="325" mass="36484">MISKVLYFDKVFPEFKELLQSHARNLEMLYWYEMSETEKKQALLQTTYFLVGPYKLTKELINQAPGLRMIQKAGIGVDNIDIQAAIERGVPVCNTPGGNSVGVAELTIAMILNLYRKLTILDRATKSGEWLMWEHRPSSYEMRGKVHGFIGFGNIGKETARLSKGFGTEIIYYDKFKADPTEENAINATYMEFDSVLEKADIISVHVPLIPETRNLISRDEIGLMKKNAIIINVSRGNTVNEDALIEALSNKQIAGAGLDVWATEPVNLDNPLLAFDNVIATPHIGAGTRDSLDNVLSIAFDNFRKLDRKHQPKYILNGVSKRVH</sequence>
<keyword evidence="3" id="KW-0520">NAD</keyword>
<keyword evidence="2 4" id="KW-0560">Oxidoreductase</keyword>
<keyword evidence="9" id="KW-1185">Reference proteome</keyword>
<evidence type="ECO:0000256" key="2">
    <source>
        <dbReference type="ARBA" id="ARBA00023002"/>
    </source>
</evidence>
<dbReference type="Proteomes" id="UP000180175">
    <property type="component" value="Chromosome"/>
</dbReference>
<dbReference type="Pfam" id="PF00389">
    <property type="entry name" value="2-Hacid_dh"/>
    <property type="match status" value="1"/>
</dbReference>
<evidence type="ECO:0000313" key="8">
    <source>
        <dbReference type="EMBL" id="QOY38258.1"/>
    </source>
</evidence>
<evidence type="ECO:0000256" key="4">
    <source>
        <dbReference type="RuleBase" id="RU003719"/>
    </source>
</evidence>
<evidence type="ECO:0000313" key="7">
    <source>
        <dbReference type="EMBL" id="OIJ03772.1"/>
    </source>
</evidence>
<reference evidence="8 9" key="2">
    <citation type="journal article" date="2017" name="Genome Announc.">
        <title>Draft Genome Sequences of Four Alkaliphilic Bacteria Belonging to the Anaerobacillus Genus.</title>
        <authorList>
            <person name="Bassil N.M."/>
            <person name="Lloyd J.R."/>
        </authorList>
    </citation>
    <scope>NUCLEOTIDE SEQUENCE [LARGE SCALE GENOMIC DNA]</scope>
    <source>
        <strain evidence="8 9">NB2006</strain>
    </source>
</reference>
<dbReference type="Pfam" id="PF02826">
    <property type="entry name" value="2-Hacid_dh_C"/>
    <property type="match status" value="1"/>
</dbReference>